<proteinExistence type="predicted"/>
<evidence type="ECO:0000259" key="1">
    <source>
        <dbReference type="Pfam" id="PF08241"/>
    </source>
</evidence>
<dbReference type="Gene3D" id="3.40.50.150">
    <property type="entry name" value="Vaccinia Virus protein VP39"/>
    <property type="match status" value="1"/>
</dbReference>
<dbReference type="Proteomes" id="UP000265882">
    <property type="component" value="Unassembled WGS sequence"/>
</dbReference>
<dbReference type="GO" id="GO:0032259">
    <property type="term" value="P:methylation"/>
    <property type="evidence" value="ECO:0007669"/>
    <property type="project" value="UniProtKB-KW"/>
</dbReference>
<reference evidence="2 3" key="1">
    <citation type="journal article" date="2017" name="ISME J.">
        <title>Energy and carbon metabolisms in a deep terrestrial subsurface fluid microbial community.</title>
        <authorList>
            <person name="Momper L."/>
            <person name="Jungbluth S.P."/>
            <person name="Lee M.D."/>
            <person name="Amend J.P."/>
        </authorList>
    </citation>
    <scope>NUCLEOTIDE SEQUENCE [LARGE SCALE GENOMIC DNA]</scope>
    <source>
        <strain evidence="2">SURF_5</strain>
    </source>
</reference>
<dbReference type="InterPro" id="IPR013216">
    <property type="entry name" value="Methyltransf_11"/>
</dbReference>
<comment type="caution">
    <text evidence="2">The sequence shown here is derived from an EMBL/GenBank/DDBJ whole genome shotgun (WGS) entry which is preliminary data.</text>
</comment>
<keyword evidence="2" id="KW-0489">Methyltransferase</keyword>
<feature type="domain" description="Methyltransferase type 11" evidence="1">
    <location>
        <begin position="46"/>
        <end position="144"/>
    </location>
</feature>
<dbReference type="CDD" id="cd02440">
    <property type="entry name" value="AdoMet_MTases"/>
    <property type="match status" value="1"/>
</dbReference>
<dbReference type="EMBL" id="QZKU01000038">
    <property type="protein sequence ID" value="RJP24243.1"/>
    <property type="molecule type" value="Genomic_DNA"/>
</dbReference>
<sequence length="207" mass="23733">MNMAEIVYDESTSLRYRIFVNCFLYPQGMRSFVFRKIDVRDGEKILDAGCGFGLLSKAIADKAAREGSSEIKQHAFDISPQMLSLFRSRCSFPVDMRQGDVRHLSYPDEYFDLILTAAMLEYVPNIKDGFVSLGRTLKSGGRMYVFMSRKTALNNFLFRPFGDPKCYSPQELVGVVNEIGFSGIQQEYFTPAFFWLNAWGFILRIIK</sequence>
<dbReference type="Pfam" id="PF08241">
    <property type="entry name" value="Methyltransf_11"/>
    <property type="match status" value="1"/>
</dbReference>
<evidence type="ECO:0000313" key="3">
    <source>
        <dbReference type="Proteomes" id="UP000265882"/>
    </source>
</evidence>
<dbReference type="PANTHER" id="PTHR43591">
    <property type="entry name" value="METHYLTRANSFERASE"/>
    <property type="match status" value="1"/>
</dbReference>
<dbReference type="InterPro" id="IPR029063">
    <property type="entry name" value="SAM-dependent_MTases_sf"/>
</dbReference>
<name>A0A3A4NUW2_ABYX5</name>
<protein>
    <submittedName>
        <fullName evidence="2">Methyltransferase domain-containing protein</fullName>
    </submittedName>
</protein>
<gene>
    <name evidence="2" type="ORF">C4520_04370</name>
</gene>
<keyword evidence="2" id="KW-0808">Transferase</keyword>
<evidence type="ECO:0000313" key="2">
    <source>
        <dbReference type="EMBL" id="RJP24243.1"/>
    </source>
</evidence>
<accession>A0A3A4NUW2</accession>
<dbReference type="AlphaFoldDB" id="A0A3A4NUW2"/>
<organism evidence="2 3">
    <name type="scientific">Abyssobacteria bacterium (strain SURF_5)</name>
    <dbReference type="NCBI Taxonomy" id="2093360"/>
    <lineage>
        <taxon>Bacteria</taxon>
        <taxon>Pseudomonadati</taxon>
        <taxon>Candidatus Hydrogenedentota</taxon>
        <taxon>Candidatus Abyssobacteria</taxon>
    </lineage>
</organism>
<dbReference type="SUPFAM" id="SSF53335">
    <property type="entry name" value="S-adenosyl-L-methionine-dependent methyltransferases"/>
    <property type="match status" value="1"/>
</dbReference>
<dbReference type="GO" id="GO:0008757">
    <property type="term" value="F:S-adenosylmethionine-dependent methyltransferase activity"/>
    <property type="evidence" value="ECO:0007669"/>
    <property type="project" value="InterPro"/>
</dbReference>